<gene>
    <name evidence="1" type="ORF">FA95DRAFT_1504410</name>
</gene>
<comment type="caution">
    <text evidence="1">The sequence shown here is derived from an EMBL/GenBank/DDBJ whole genome shotgun (WGS) entry which is preliminary data.</text>
</comment>
<dbReference type="EMBL" id="MU276330">
    <property type="protein sequence ID" value="KAI0039261.1"/>
    <property type="molecule type" value="Genomic_DNA"/>
</dbReference>
<proteinExistence type="predicted"/>
<evidence type="ECO:0000313" key="2">
    <source>
        <dbReference type="Proteomes" id="UP000814033"/>
    </source>
</evidence>
<sequence length="66" mass="7406">MFAILVYDIPFGALTQLRAGTAPEGADWNGKFLIPWVRIGRANPKAEDPAVGERLWLLLEEYVKGY</sequence>
<reference evidence="1" key="1">
    <citation type="submission" date="2021-02" db="EMBL/GenBank/DDBJ databases">
        <authorList>
            <consortium name="DOE Joint Genome Institute"/>
            <person name="Ahrendt S."/>
            <person name="Looney B.P."/>
            <person name="Miyauchi S."/>
            <person name="Morin E."/>
            <person name="Drula E."/>
            <person name="Courty P.E."/>
            <person name="Chicoki N."/>
            <person name="Fauchery L."/>
            <person name="Kohler A."/>
            <person name="Kuo A."/>
            <person name="Labutti K."/>
            <person name="Pangilinan J."/>
            <person name="Lipzen A."/>
            <person name="Riley R."/>
            <person name="Andreopoulos W."/>
            <person name="He G."/>
            <person name="Johnson J."/>
            <person name="Barry K.W."/>
            <person name="Grigoriev I.V."/>
            <person name="Nagy L."/>
            <person name="Hibbett D."/>
            <person name="Henrissat B."/>
            <person name="Matheny P.B."/>
            <person name="Labbe J."/>
            <person name="Martin F."/>
        </authorList>
    </citation>
    <scope>NUCLEOTIDE SEQUENCE</scope>
    <source>
        <strain evidence="1">FP105234-sp</strain>
    </source>
</reference>
<accession>A0ACB8R6K1</accession>
<keyword evidence="2" id="KW-1185">Reference proteome</keyword>
<name>A0ACB8R6K1_9AGAM</name>
<organism evidence="1 2">
    <name type="scientific">Auriscalpium vulgare</name>
    <dbReference type="NCBI Taxonomy" id="40419"/>
    <lineage>
        <taxon>Eukaryota</taxon>
        <taxon>Fungi</taxon>
        <taxon>Dikarya</taxon>
        <taxon>Basidiomycota</taxon>
        <taxon>Agaricomycotina</taxon>
        <taxon>Agaricomycetes</taxon>
        <taxon>Russulales</taxon>
        <taxon>Auriscalpiaceae</taxon>
        <taxon>Auriscalpium</taxon>
    </lineage>
</organism>
<protein>
    <submittedName>
        <fullName evidence="1">Uncharacterized protein</fullName>
    </submittedName>
</protein>
<evidence type="ECO:0000313" key="1">
    <source>
        <dbReference type="EMBL" id="KAI0039261.1"/>
    </source>
</evidence>
<reference evidence="1" key="2">
    <citation type="journal article" date="2022" name="New Phytol.">
        <title>Evolutionary transition to the ectomycorrhizal habit in the genomes of a hyperdiverse lineage of mushroom-forming fungi.</title>
        <authorList>
            <person name="Looney B."/>
            <person name="Miyauchi S."/>
            <person name="Morin E."/>
            <person name="Drula E."/>
            <person name="Courty P.E."/>
            <person name="Kohler A."/>
            <person name="Kuo A."/>
            <person name="LaButti K."/>
            <person name="Pangilinan J."/>
            <person name="Lipzen A."/>
            <person name="Riley R."/>
            <person name="Andreopoulos W."/>
            <person name="He G."/>
            <person name="Johnson J."/>
            <person name="Nolan M."/>
            <person name="Tritt A."/>
            <person name="Barry K.W."/>
            <person name="Grigoriev I.V."/>
            <person name="Nagy L.G."/>
            <person name="Hibbett D."/>
            <person name="Henrissat B."/>
            <person name="Matheny P.B."/>
            <person name="Labbe J."/>
            <person name="Martin F.M."/>
        </authorList>
    </citation>
    <scope>NUCLEOTIDE SEQUENCE</scope>
    <source>
        <strain evidence="1">FP105234-sp</strain>
    </source>
</reference>
<dbReference type="Proteomes" id="UP000814033">
    <property type="component" value="Unassembled WGS sequence"/>
</dbReference>